<evidence type="ECO:0000313" key="1">
    <source>
        <dbReference type="EMBL" id="RTQ50309.1"/>
    </source>
</evidence>
<dbReference type="InterPro" id="IPR035944">
    <property type="entry name" value="YfbM-like_sf"/>
</dbReference>
<sequence>MIGNLLRVSPAELQAYRADSARLEDRLYQGTGTDPALTDIDKTWDGLVFLLTGQPLSEATHPLARVLFSGQLVDEEQDLGYGPAHYLEPAEVAALQPQLAAIGAAELRKHFDPARMTALGIYPGIWAEGDDAFDYLADGFAAVQALYAEAAKRGEGMITFIA</sequence>
<reference evidence="1 2" key="1">
    <citation type="submission" date="2018-12" db="EMBL/GenBank/DDBJ databases">
        <title>Hymenobacter gummosus sp. nov., isolated from a spring.</title>
        <authorList>
            <person name="Nie L."/>
        </authorList>
    </citation>
    <scope>NUCLEOTIDE SEQUENCE [LARGE SCALE GENOMIC DNA]</scope>
    <source>
        <strain evidence="1 2">KCTC 52166</strain>
    </source>
</reference>
<name>A0A3S0HP04_9BACT</name>
<dbReference type="EMBL" id="RXOF01000005">
    <property type="protein sequence ID" value="RTQ50309.1"/>
    <property type="molecule type" value="Genomic_DNA"/>
</dbReference>
<dbReference type="SUPFAM" id="SSF111069">
    <property type="entry name" value="Hypothetical protein yfbM"/>
    <property type="match status" value="1"/>
</dbReference>
<dbReference type="Proteomes" id="UP000282184">
    <property type="component" value="Unassembled WGS sequence"/>
</dbReference>
<dbReference type="AlphaFoldDB" id="A0A3S0HP04"/>
<dbReference type="InterPro" id="IPR015068">
    <property type="entry name" value="DUF1877"/>
</dbReference>
<dbReference type="Pfam" id="PF08974">
    <property type="entry name" value="DUF1877"/>
    <property type="match status" value="1"/>
</dbReference>
<gene>
    <name evidence="1" type="ORF">EJV47_10070</name>
</gene>
<dbReference type="OrthoDB" id="289289at2"/>
<protein>
    <submittedName>
        <fullName evidence="1">DUF1877 family protein</fullName>
    </submittedName>
</protein>
<accession>A0A3S0HP04</accession>
<evidence type="ECO:0000313" key="2">
    <source>
        <dbReference type="Proteomes" id="UP000282184"/>
    </source>
</evidence>
<organism evidence="1 2">
    <name type="scientific">Hymenobacter gummosus</name>
    <dbReference type="NCBI Taxonomy" id="1776032"/>
    <lineage>
        <taxon>Bacteria</taxon>
        <taxon>Pseudomonadati</taxon>
        <taxon>Bacteroidota</taxon>
        <taxon>Cytophagia</taxon>
        <taxon>Cytophagales</taxon>
        <taxon>Hymenobacteraceae</taxon>
        <taxon>Hymenobacter</taxon>
    </lineage>
</organism>
<proteinExistence type="predicted"/>
<comment type="caution">
    <text evidence="1">The sequence shown here is derived from an EMBL/GenBank/DDBJ whole genome shotgun (WGS) entry which is preliminary data.</text>
</comment>
<keyword evidence="2" id="KW-1185">Reference proteome</keyword>
<dbReference type="Gene3D" id="3.40.1760.10">
    <property type="entry name" value="YfbM-like super family"/>
    <property type="match status" value="1"/>
</dbReference>